<feature type="region of interest" description="Disordered" evidence="1">
    <location>
        <begin position="112"/>
        <end position="150"/>
    </location>
</feature>
<evidence type="ECO:0000313" key="3">
    <source>
        <dbReference type="EMBL" id="GHC95203.1"/>
    </source>
</evidence>
<feature type="compositionally biased region" description="Basic and acidic residues" evidence="1">
    <location>
        <begin position="124"/>
        <end position="142"/>
    </location>
</feature>
<dbReference type="AlphaFoldDB" id="A0A918WY73"/>
<dbReference type="EMBL" id="BMVC01000006">
    <property type="protein sequence ID" value="GHC95203.1"/>
    <property type="molecule type" value="Genomic_DNA"/>
</dbReference>
<dbReference type="Gene3D" id="1.10.260.40">
    <property type="entry name" value="lambda repressor-like DNA-binding domains"/>
    <property type="match status" value="1"/>
</dbReference>
<dbReference type="Pfam" id="PF01381">
    <property type="entry name" value="HTH_3"/>
    <property type="match status" value="1"/>
</dbReference>
<dbReference type="PROSITE" id="PS50943">
    <property type="entry name" value="HTH_CROC1"/>
    <property type="match status" value="1"/>
</dbReference>
<dbReference type="SMART" id="SM00530">
    <property type="entry name" value="HTH_XRE"/>
    <property type="match status" value="1"/>
</dbReference>
<evidence type="ECO:0000259" key="2">
    <source>
        <dbReference type="PROSITE" id="PS50943"/>
    </source>
</evidence>
<sequence>MREDDPMVSHAEWKRSRDRKVVEGIAEDPERERRRKERDLAWDLGQIIYDRRTALGLSQTVLARRAGMSQPQLSKMELGGTVPTLPLLGRLARALEAALTMRLSGDTWTVEFQPLTEAPASGAPDHDAPTPDSPDHEEDRPPEVTVAAQA</sequence>
<dbReference type="InterPro" id="IPR001387">
    <property type="entry name" value="Cro/C1-type_HTH"/>
</dbReference>
<dbReference type="InterPro" id="IPR010982">
    <property type="entry name" value="Lambda_DNA-bd_dom_sf"/>
</dbReference>
<evidence type="ECO:0000256" key="1">
    <source>
        <dbReference type="SAM" id="MobiDB-lite"/>
    </source>
</evidence>
<reference evidence="3" key="1">
    <citation type="journal article" date="2014" name="Int. J. Syst. Evol. Microbiol.">
        <title>Complete genome sequence of Corynebacterium casei LMG S-19264T (=DSM 44701T), isolated from a smear-ripened cheese.</title>
        <authorList>
            <consortium name="US DOE Joint Genome Institute (JGI-PGF)"/>
            <person name="Walter F."/>
            <person name="Albersmeier A."/>
            <person name="Kalinowski J."/>
            <person name="Ruckert C."/>
        </authorList>
    </citation>
    <scope>NUCLEOTIDE SEQUENCE</scope>
    <source>
        <strain evidence="3">JCM 4637</strain>
    </source>
</reference>
<proteinExistence type="predicted"/>
<protein>
    <recommendedName>
        <fullName evidence="2">HTH cro/C1-type domain-containing protein</fullName>
    </recommendedName>
</protein>
<accession>A0A918WY73</accession>
<feature type="domain" description="HTH cro/C1-type" evidence="2">
    <location>
        <begin position="48"/>
        <end position="102"/>
    </location>
</feature>
<reference evidence="3" key="2">
    <citation type="submission" date="2020-09" db="EMBL/GenBank/DDBJ databases">
        <authorList>
            <person name="Sun Q."/>
            <person name="Ohkuma M."/>
        </authorList>
    </citation>
    <scope>NUCLEOTIDE SEQUENCE</scope>
    <source>
        <strain evidence="3">JCM 4637</strain>
    </source>
</reference>
<dbReference type="SUPFAM" id="SSF47413">
    <property type="entry name" value="lambda repressor-like DNA-binding domains"/>
    <property type="match status" value="1"/>
</dbReference>
<dbReference type="CDD" id="cd00093">
    <property type="entry name" value="HTH_XRE"/>
    <property type="match status" value="1"/>
</dbReference>
<dbReference type="GO" id="GO:0003677">
    <property type="term" value="F:DNA binding"/>
    <property type="evidence" value="ECO:0007669"/>
    <property type="project" value="InterPro"/>
</dbReference>
<name>A0A918WY73_9ACTN</name>
<comment type="caution">
    <text evidence="3">The sequence shown here is derived from an EMBL/GenBank/DDBJ whole genome shotgun (WGS) entry which is preliminary data.</text>
</comment>
<organism evidence="3 4">
    <name type="scientific">Streptomyces finlayi</name>
    <dbReference type="NCBI Taxonomy" id="67296"/>
    <lineage>
        <taxon>Bacteria</taxon>
        <taxon>Bacillati</taxon>
        <taxon>Actinomycetota</taxon>
        <taxon>Actinomycetes</taxon>
        <taxon>Kitasatosporales</taxon>
        <taxon>Streptomycetaceae</taxon>
        <taxon>Streptomyces</taxon>
    </lineage>
</organism>
<dbReference type="Proteomes" id="UP000638353">
    <property type="component" value="Unassembled WGS sequence"/>
</dbReference>
<gene>
    <name evidence="3" type="ORF">GCM10010334_34210</name>
</gene>
<evidence type="ECO:0000313" key="4">
    <source>
        <dbReference type="Proteomes" id="UP000638353"/>
    </source>
</evidence>